<reference evidence="1" key="1">
    <citation type="journal article" date="2015" name="Nature">
        <title>Complex archaea that bridge the gap between prokaryotes and eukaryotes.</title>
        <authorList>
            <person name="Spang A."/>
            <person name="Saw J.H."/>
            <person name="Jorgensen S.L."/>
            <person name="Zaremba-Niedzwiedzka K."/>
            <person name="Martijn J."/>
            <person name="Lind A.E."/>
            <person name="van Eijk R."/>
            <person name="Schleper C."/>
            <person name="Guy L."/>
            <person name="Ettema T.J."/>
        </authorList>
    </citation>
    <scope>NUCLEOTIDE SEQUENCE</scope>
</reference>
<protein>
    <submittedName>
        <fullName evidence="1">Uncharacterized protein</fullName>
    </submittedName>
</protein>
<proteinExistence type="predicted"/>
<comment type="caution">
    <text evidence="1">The sequence shown here is derived from an EMBL/GenBank/DDBJ whole genome shotgun (WGS) entry which is preliminary data.</text>
</comment>
<sequence length="63" mass="7525">MTEKPKILDDFPYDNLIKNDLKREAIKHIKNMNIKGDEKSVIIEEGIKSWIKYWFSISNEDLK</sequence>
<name>A0A0F8Z6B1_9ZZZZ</name>
<dbReference type="AlphaFoldDB" id="A0A0F8Z6B1"/>
<evidence type="ECO:0000313" key="1">
    <source>
        <dbReference type="EMBL" id="KKK81540.1"/>
    </source>
</evidence>
<accession>A0A0F8Z6B1</accession>
<dbReference type="EMBL" id="LAZR01053075">
    <property type="protein sequence ID" value="KKK81540.1"/>
    <property type="molecule type" value="Genomic_DNA"/>
</dbReference>
<organism evidence="1">
    <name type="scientific">marine sediment metagenome</name>
    <dbReference type="NCBI Taxonomy" id="412755"/>
    <lineage>
        <taxon>unclassified sequences</taxon>
        <taxon>metagenomes</taxon>
        <taxon>ecological metagenomes</taxon>
    </lineage>
</organism>
<gene>
    <name evidence="1" type="ORF">LCGC14_2812420</name>
</gene>